<name>A0A015KGR2_RHIIW</name>
<evidence type="ECO:0000313" key="3">
    <source>
        <dbReference type="Proteomes" id="UP000022910"/>
    </source>
</evidence>
<comment type="caution">
    <text evidence="2">The sequence shown here is derived from an EMBL/GenBank/DDBJ whole genome shotgun (WGS) entry which is preliminary data.</text>
</comment>
<proteinExistence type="predicted"/>
<dbReference type="Proteomes" id="UP000022910">
    <property type="component" value="Unassembled WGS sequence"/>
</dbReference>
<protein>
    <submittedName>
        <fullName evidence="2">Uncharacterized protein</fullName>
    </submittedName>
</protein>
<feature type="region of interest" description="Disordered" evidence="1">
    <location>
        <begin position="1"/>
        <end position="22"/>
    </location>
</feature>
<dbReference type="HOGENOM" id="CLU_2777259_0_0_1"/>
<gene>
    <name evidence="2" type="ORF">RirG_011440</name>
</gene>
<dbReference type="AlphaFoldDB" id="A0A015KGR2"/>
<keyword evidence="3" id="KW-1185">Reference proteome</keyword>
<sequence length="69" mass="7294">MGARSAVSYRVDPHRTKATEARHEEVARGLGTLEVPALGRQASRGRRRVVCVAAGGQATTAALLGRPQD</sequence>
<evidence type="ECO:0000256" key="1">
    <source>
        <dbReference type="SAM" id="MobiDB-lite"/>
    </source>
</evidence>
<organism evidence="2 3">
    <name type="scientific">Rhizophagus irregularis (strain DAOM 197198w)</name>
    <name type="common">Glomus intraradices</name>
    <dbReference type="NCBI Taxonomy" id="1432141"/>
    <lineage>
        <taxon>Eukaryota</taxon>
        <taxon>Fungi</taxon>
        <taxon>Fungi incertae sedis</taxon>
        <taxon>Mucoromycota</taxon>
        <taxon>Glomeromycotina</taxon>
        <taxon>Glomeromycetes</taxon>
        <taxon>Glomerales</taxon>
        <taxon>Glomeraceae</taxon>
        <taxon>Rhizophagus</taxon>
    </lineage>
</organism>
<evidence type="ECO:0000313" key="2">
    <source>
        <dbReference type="EMBL" id="EXX78835.1"/>
    </source>
</evidence>
<accession>A0A015KGR2</accession>
<feature type="compositionally biased region" description="Basic and acidic residues" evidence="1">
    <location>
        <begin position="11"/>
        <end position="22"/>
    </location>
</feature>
<reference evidence="2 3" key="1">
    <citation type="submission" date="2014-02" db="EMBL/GenBank/DDBJ databases">
        <title>Single nucleus genome sequencing reveals high similarity among nuclei of an endomycorrhizal fungus.</title>
        <authorList>
            <person name="Lin K."/>
            <person name="Geurts R."/>
            <person name="Zhang Z."/>
            <person name="Limpens E."/>
            <person name="Saunders D.G."/>
            <person name="Mu D."/>
            <person name="Pang E."/>
            <person name="Cao H."/>
            <person name="Cha H."/>
            <person name="Lin T."/>
            <person name="Zhou Q."/>
            <person name="Shang Y."/>
            <person name="Li Y."/>
            <person name="Ivanov S."/>
            <person name="Sharma T."/>
            <person name="Velzen R.V."/>
            <person name="Ruijter N.D."/>
            <person name="Aanen D.K."/>
            <person name="Win J."/>
            <person name="Kamoun S."/>
            <person name="Bisseling T."/>
            <person name="Huang S."/>
        </authorList>
    </citation>
    <scope>NUCLEOTIDE SEQUENCE [LARGE SCALE GENOMIC DNA]</scope>
    <source>
        <strain evidence="3">DAOM197198w</strain>
    </source>
</reference>
<dbReference type="EMBL" id="JEMT01007794">
    <property type="protein sequence ID" value="EXX78835.1"/>
    <property type="molecule type" value="Genomic_DNA"/>
</dbReference>